<protein>
    <recommendedName>
        <fullName evidence="6">Mid2 domain-containing protein</fullName>
    </recommendedName>
</protein>
<feature type="signal peptide" evidence="3">
    <location>
        <begin position="1"/>
        <end position="21"/>
    </location>
</feature>
<dbReference type="STRING" id="1231657.A0A1Y1YKD6"/>
<feature type="region of interest" description="Disordered" evidence="1">
    <location>
        <begin position="472"/>
        <end position="507"/>
    </location>
</feature>
<name>A0A1Y1YKD6_9PLEO</name>
<dbReference type="AlphaFoldDB" id="A0A1Y1YKD6"/>
<feature type="chain" id="PRO_5012237440" description="Mid2 domain-containing protein" evidence="3">
    <location>
        <begin position="22"/>
        <end position="537"/>
    </location>
</feature>
<keyword evidence="3" id="KW-0732">Signal</keyword>
<proteinExistence type="predicted"/>
<keyword evidence="2" id="KW-0812">Transmembrane</keyword>
<evidence type="ECO:0000256" key="3">
    <source>
        <dbReference type="SAM" id="SignalP"/>
    </source>
</evidence>
<comment type="caution">
    <text evidence="4">The sequence shown here is derived from an EMBL/GenBank/DDBJ whole genome shotgun (WGS) entry which is preliminary data.</text>
</comment>
<evidence type="ECO:0000256" key="1">
    <source>
        <dbReference type="SAM" id="MobiDB-lite"/>
    </source>
</evidence>
<accession>A0A1Y1YKD6</accession>
<keyword evidence="2" id="KW-1133">Transmembrane helix</keyword>
<gene>
    <name evidence="4" type="ORF">BCR34DRAFT_628404</name>
</gene>
<evidence type="ECO:0008006" key="6">
    <source>
        <dbReference type="Google" id="ProtNLM"/>
    </source>
</evidence>
<keyword evidence="5" id="KW-1185">Reference proteome</keyword>
<feature type="compositionally biased region" description="Low complexity" evidence="1">
    <location>
        <begin position="488"/>
        <end position="501"/>
    </location>
</feature>
<evidence type="ECO:0000313" key="5">
    <source>
        <dbReference type="Proteomes" id="UP000193144"/>
    </source>
</evidence>
<reference evidence="4 5" key="1">
    <citation type="submission" date="2016-07" db="EMBL/GenBank/DDBJ databases">
        <title>Pervasive Adenine N6-methylation of Active Genes in Fungi.</title>
        <authorList>
            <consortium name="DOE Joint Genome Institute"/>
            <person name="Mondo S.J."/>
            <person name="Dannebaum R.O."/>
            <person name="Kuo R.C."/>
            <person name="Labutti K."/>
            <person name="Haridas S."/>
            <person name="Kuo A."/>
            <person name="Salamov A."/>
            <person name="Ahrendt S.R."/>
            <person name="Lipzen A."/>
            <person name="Sullivan W."/>
            <person name="Andreopoulos W.B."/>
            <person name="Clum A."/>
            <person name="Lindquist E."/>
            <person name="Daum C."/>
            <person name="Ramamoorthy G.K."/>
            <person name="Gryganskyi A."/>
            <person name="Culley D."/>
            <person name="Magnuson J.K."/>
            <person name="James T.Y."/>
            <person name="O'Malley M.A."/>
            <person name="Stajich J.E."/>
            <person name="Spatafora J.W."/>
            <person name="Visel A."/>
            <person name="Grigoriev I.V."/>
        </authorList>
    </citation>
    <scope>NUCLEOTIDE SEQUENCE [LARGE SCALE GENOMIC DNA]</scope>
    <source>
        <strain evidence="4 5">CBS 115471</strain>
    </source>
</reference>
<sequence length="537" mass="56181">MRLISPCAIICVVSSLGLVAASLVPIDVTVLSTASVYLRRERQGQVIAQLPHDLFTASKDTKTNVSLSAGVEVKCTTCYMKGKATVQLDVNGNFNASKAFHTILDSVEETVKNITDEVGEQLQDDFKEFLTTLGENPSNAFDAFQSPTINTSFSVGVKGIPECLLQLQFDGMELYMLLDTTLTGSASYTLNIYQSNSPLGIAIQDVHLGVWFSLDLMLDAEAAVDISSGFHIKLDDGLKISIPMFDKNVSDMVIPGAHFEFLPVKIESAGAVLTATLRISAHAGVSLEAPDFKLLPPISGGIEVAVFANMAKFVTNVTVDTSGSGDCALKVEEYYEFAIGANAGATVAVGDETWGPQPAKTIPVFYTTLADACAIKGKATPTPTVTPRALLDARANMKTTTISTELTYTGVSCISSGLALCPASLQTTTQQTSTLTLVTVVASGVDAKFPASTFSSVATTVEFGSKVGRIESMSGSPTSYVPPPPPSTSQSMTSPSETSSPKNGITGKTGGVSNKVIIGVSVGGGLLVLIGILLGVL</sequence>
<keyword evidence="2" id="KW-0472">Membrane</keyword>
<dbReference type="EMBL" id="MCFA01000215">
    <property type="protein sequence ID" value="ORX98442.1"/>
    <property type="molecule type" value="Genomic_DNA"/>
</dbReference>
<feature type="transmembrane region" description="Helical" evidence="2">
    <location>
        <begin position="516"/>
        <end position="536"/>
    </location>
</feature>
<evidence type="ECO:0000313" key="4">
    <source>
        <dbReference type="EMBL" id="ORX98442.1"/>
    </source>
</evidence>
<dbReference type="Proteomes" id="UP000193144">
    <property type="component" value="Unassembled WGS sequence"/>
</dbReference>
<evidence type="ECO:0000256" key="2">
    <source>
        <dbReference type="SAM" id="Phobius"/>
    </source>
</evidence>
<organism evidence="4 5">
    <name type="scientific">Clohesyomyces aquaticus</name>
    <dbReference type="NCBI Taxonomy" id="1231657"/>
    <lineage>
        <taxon>Eukaryota</taxon>
        <taxon>Fungi</taxon>
        <taxon>Dikarya</taxon>
        <taxon>Ascomycota</taxon>
        <taxon>Pezizomycotina</taxon>
        <taxon>Dothideomycetes</taxon>
        <taxon>Pleosporomycetidae</taxon>
        <taxon>Pleosporales</taxon>
        <taxon>Lindgomycetaceae</taxon>
        <taxon>Clohesyomyces</taxon>
    </lineage>
</organism>
<dbReference type="OrthoDB" id="4733706at2759"/>